<dbReference type="SMART" id="SM00213">
    <property type="entry name" value="UBQ"/>
    <property type="match status" value="1"/>
</dbReference>
<dbReference type="Proteomes" id="UP000005018">
    <property type="component" value="Chromosome 1"/>
</dbReference>
<dbReference type="eggNOG" id="KOG1769">
    <property type="taxonomic scope" value="Eukaryota"/>
</dbReference>
<keyword evidence="4" id="KW-1185">Reference proteome</keyword>
<dbReference type="KEGG" id="cot:CORT_0A07210"/>
<dbReference type="GeneID" id="14537876"/>
<dbReference type="InterPro" id="IPR022617">
    <property type="entry name" value="Rad60/SUMO-like_dom"/>
</dbReference>
<feature type="region of interest" description="Disordered" evidence="1">
    <location>
        <begin position="1"/>
        <end position="62"/>
    </location>
</feature>
<dbReference type="PANTHER" id="PTHR10562">
    <property type="entry name" value="SMALL UBIQUITIN-RELATED MODIFIER"/>
    <property type="match status" value="1"/>
</dbReference>
<dbReference type="PROSITE" id="PS50053">
    <property type="entry name" value="UBIQUITIN_2"/>
    <property type="match status" value="1"/>
</dbReference>
<dbReference type="OrthoDB" id="442921at2759"/>
<evidence type="ECO:0000313" key="3">
    <source>
        <dbReference type="EMBL" id="CCG21106.1"/>
    </source>
</evidence>
<evidence type="ECO:0000256" key="1">
    <source>
        <dbReference type="SAM" id="MobiDB-lite"/>
    </source>
</evidence>
<proteinExistence type="predicted"/>
<protein>
    <submittedName>
        <fullName evidence="3">Smt3 protein</fullName>
    </submittedName>
</protein>
<reference evidence="3 4" key="1">
    <citation type="journal article" date="2012" name="PLoS ONE">
        <title>Sequence and analysis of the genome of the pathogenic yeast Candida orthopsilosis.</title>
        <authorList>
            <person name="Riccombeni A."/>
            <person name="Vidanes G."/>
            <person name="Proux-Wera E."/>
            <person name="Wolfe K.H."/>
            <person name="Butler G."/>
        </authorList>
    </citation>
    <scope>NUCLEOTIDE SEQUENCE [LARGE SCALE GENOMIC DNA]</scope>
    <source>
        <strain evidence="3 4">Co 90-125</strain>
    </source>
</reference>
<dbReference type="FunFam" id="3.10.20.90:FF:000202">
    <property type="entry name" value="Small ubiquitin-related modifier I"/>
    <property type="match status" value="1"/>
</dbReference>
<organism evidence="3 4">
    <name type="scientific">Candida orthopsilosis (strain 90-125)</name>
    <name type="common">Yeast</name>
    <dbReference type="NCBI Taxonomy" id="1136231"/>
    <lineage>
        <taxon>Eukaryota</taxon>
        <taxon>Fungi</taxon>
        <taxon>Dikarya</taxon>
        <taxon>Ascomycota</taxon>
        <taxon>Saccharomycotina</taxon>
        <taxon>Pichiomycetes</taxon>
        <taxon>Debaryomycetaceae</taxon>
        <taxon>Candida/Lodderomyces clade</taxon>
        <taxon>Candida</taxon>
    </lineage>
</organism>
<dbReference type="InterPro" id="IPR029071">
    <property type="entry name" value="Ubiquitin-like_domsf"/>
</dbReference>
<dbReference type="HOGENOM" id="CLU_148322_0_1_1"/>
<evidence type="ECO:0000259" key="2">
    <source>
        <dbReference type="PROSITE" id="PS50053"/>
    </source>
</evidence>
<dbReference type="EMBL" id="HE681719">
    <property type="protein sequence ID" value="CCG21106.1"/>
    <property type="molecule type" value="Genomic_DNA"/>
</dbReference>
<feature type="domain" description="Ubiquitin-like" evidence="2">
    <location>
        <begin position="63"/>
        <end position="140"/>
    </location>
</feature>
<accession>H8WWW6</accession>
<dbReference type="RefSeq" id="XP_003866545.1">
    <property type="nucleotide sequence ID" value="XM_003866497.1"/>
</dbReference>
<sequence>MSDHEQSNIANNNQETRESATPAIVPPPDENNGALTTGASASDQDVKGSSEQPKEEKVEDNKNRINLKVADGNGGEIWFKVKRSTPMKKIMQAYCEKQSKDIQSLRFLFDGQRIDPNQTADDMDMDDNDVIEAHHSQLGGGCF</sequence>
<dbReference type="InterPro" id="IPR000626">
    <property type="entry name" value="Ubiquitin-like_dom"/>
</dbReference>
<feature type="compositionally biased region" description="Basic and acidic residues" evidence="1">
    <location>
        <begin position="44"/>
        <end position="62"/>
    </location>
</feature>
<name>H8WWW6_CANO9</name>
<gene>
    <name evidence="3" type="ORF">CORT_0A07210</name>
</gene>
<dbReference type="AlphaFoldDB" id="H8WWW6"/>
<feature type="compositionally biased region" description="Polar residues" evidence="1">
    <location>
        <begin position="33"/>
        <end position="43"/>
    </location>
</feature>
<dbReference type="Pfam" id="PF11976">
    <property type="entry name" value="Rad60-SLD"/>
    <property type="match status" value="1"/>
</dbReference>
<dbReference type="Gene3D" id="3.10.20.90">
    <property type="entry name" value="Phosphatidylinositol 3-kinase Catalytic Subunit, Chain A, domain 1"/>
    <property type="match status" value="1"/>
</dbReference>
<dbReference type="SUPFAM" id="SSF54236">
    <property type="entry name" value="Ubiquitin-like"/>
    <property type="match status" value="1"/>
</dbReference>
<evidence type="ECO:0000313" key="4">
    <source>
        <dbReference type="Proteomes" id="UP000005018"/>
    </source>
</evidence>